<proteinExistence type="inferred from homology"/>
<dbReference type="Gene3D" id="1.20.1260.10">
    <property type="match status" value="1"/>
</dbReference>
<accession>A0A833EC04</accession>
<evidence type="ECO:0000256" key="1">
    <source>
        <dbReference type="ARBA" id="ARBA00007644"/>
    </source>
</evidence>
<sequence>MYLRIDKLQVELPVPEEPDPKAAAVLQELLGGRFGEMSTLMNYTYQSFNFRGRKKLRPYYDLIANIATEELAHIEYVATGISILLNGAAKKEPPSGTPLATGLEAPNKYQFLPLGLGSVVGNSMGAFWSGEYVFASGNLVLDLLHNFFLECGARLLKIRVYQMTENPVVRTIVGYGLVRGGVHATAYAKALETLTGVEMTKLLPIPRIDNSKFPETIPYEKQGLHRILYRFSPNDYKELAQIWRGMAPTGDGELTVVDGPPEGFPIPDLPEIPETYAPEFDPEELANRARKFSEEFEKAQRNIQSKK</sequence>
<name>A0A833EC04_CALS0</name>
<dbReference type="Pfam" id="PF05067">
    <property type="entry name" value="Mn_catalase"/>
    <property type="match status" value="1"/>
</dbReference>
<dbReference type="SUPFAM" id="SSF47240">
    <property type="entry name" value="Ferritin-like"/>
    <property type="match status" value="1"/>
</dbReference>
<reference evidence="2" key="1">
    <citation type="journal article" date="2020" name="ISME J.">
        <title>Gammaproteobacteria mediating utilization of methyl-, sulfur- and petroleum organic compounds in deep ocean hydrothermal plumes.</title>
        <authorList>
            <person name="Zhou Z."/>
            <person name="Liu Y."/>
            <person name="Pan J."/>
            <person name="Cron B.R."/>
            <person name="Toner B.M."/>
            <person name="Anantharaman K."/>
            <person name="Breier J.A."/>
            <person name="Dick G.J."/>
            <person name="Li M."/>
        </authorList>
    </citation>
    <scope>NUCLEOTIDE SEQUENCE</scope>
    <source>
        <strain evidence="2">SZUA-1515</strain>
    </source>
</reference>
<evidence type="ECO:0000313" key="3">
    <source>
        <dbReference type="Proteomes" id="UP000608579"/>
    </source>
</evidence>
<dbReference type="AlphaFoldDB" id="A0A833EC04"/>
<dbReference type="InterPro" id="IPR039377">
    <property type="entry name" value="Mn_catalase_dom"/>
</dbReference>
<organism evidence="2 3">
    <name type="scientific">Caldiarchaeum subterraneum</name>
    <dbReference type="NCBI Taxonomy" id="311458"/>
    <lineage>
        <taxon>Archaea</taxon>
        <taxon>Nitrososphaerota</taxon>
        <taxon>Candidatus Caldarchaeales</taxon>
        <taxon>Candidatus Caldarchaeaceae</taxon>
        <taxon>Candidatus Caldarchaeum</taxon>
    </lineage>
</organism>
<protein>
    <submittedName>
        <fullName evidence="2">Manganese catalase family protein</fullName>
    </submittedName>
</protein>
<comment type="similarity">
    <text evidence="1">Belongs to the manganese catalase family.</text>
</comment>
<dbReference type="CDD" id="cd01051">
    <property type="entry name" value="Mn_catalase"/>
    <property type="match status" value="1"/>
</dbReference>
<comment type="caution">
    <text evidence="2">The sequence shown here is derived from an EMBL/GenBank/DDBJ whole genome shotgun (WGS) entry which is preliminary data.</text>
</comment>
<dbReference type="InterPro" id="IPR012347">
    <property type="entry name" value="Ferritin-like"/>
</dbReference>
<gene>
    <name evidence="2" type="ORF">EYH45_02140</name>
</gene>
<dbReference type="InterPro" id="IPR007760">
    <property type="entry name" value="Mn_catalase"/>
</dbReference>
<dbReference type="InterPro" id="IPR009078">
    <property type="entry name" value="Ferritin-like_SF"/>
</dbReference>
<dbReference type="EMBL" id="DQVM01000038">
    <property type="protein sequence ID" value="HIQ29345.1"/>
    <property type="molecule type" value="Genomic_DNA"/>
</dbReference>
<dbReference type="Proteomes" id="UP000608579">
    <property type="component" value="Unassembled WGS sequence"/>
</dbReference>
<evidence type="ECO:0000313" key="2">
    <source>
        <dbReference type="EMBL" id="HIQ29345.1"/>
    </source>
</evidence>